<gene>
    <name evidence="1" type="ORF">GMARGA_LOCUS9153</name>
</gene>
<sequence>MQIINNKIKTLSTQSPTDTIYLVGFRAMADNLNKLACLSLPQKYNNSEPFVTTAIDLIDSQEIDPINNNHTFRQPTNLPYKN</sequence>
<evidence type="ECO:0000313" key="2">
    <source>
        <dbReference type="Proteomes" id="UP000789901"/>
    </source>
</evidence>
<keyword evidence="2" id="KW-1185">Reference proteome</keyword>
<accession>A0ABN7UQK8</accession>
<dbReference type="EMBL" id="CAJVQB010004843">
    <property type="protein sequence ID" value="CAG8647059.1"/>
    <property type="molecule type" value="Genomic_DNA"/>
</dbReference>
<evidence type="ECO:0000313" key="1">
    <source>
        <dbReference type="EMBL" id="CAG8647059.1"/>
    </source>
</evidence>
<organism evidence="1 2">
    <name type="scientific">Gigaspora margarita</name>
    <dbReference type="NCBI Taxonomy" id="4874"/>
    <lineage>
        <taxon>Eukaryota</taxon>
        <taxon>Fungi</taxon>
        <taxon>Fungi incertae sedis</taxon>
        <taxon>Mucoromycota</taxon>
        <taxon>Glomeromycotina</taxon>
        <taxon>Glomeromycetes</taxon>
        <taxon>Diversisporales</taxon>
        <taxon>Gigasporaceae</taxon>
        <taxon>Gigaspora</taxon>
    </lineage>
</organism>
<proteinExistence type="predicted"/>
<comment type="caution">
    <text evidence="1">The sequence shown here is derived from an EMBL/GenBank/DDBJ whole genome shotgun (WGS) entry which is preliminary data.</text>
</comment>
<dbReference type="Proteomes" id="UP000789901">
    <property type="component" value="Unassembled WGS sequence"/>
</dbReference>
<protein>
    <submittedName>
        <fullName evidence="1">306_t:CDS:1</fullName>
    </submittedName>
</protein>
<name>A0ABN7UQK8_GIGMA</name>
<reference evidence="1 2" key="1">
    <citation type="submission" date="2021-06" db="EMBL/GenBank/DDBJ databases">
        <authorList>
            <person name="Kallberg Y."/>
            <person name="Tangrot J."/>
            <person name="Rosling A."/>
        </authorList>
    </citation>
    <scope>NUCLEOTIDE SEQUENCE [LARGE SCALE GENOMIC DNA]</scope>
    <source>
        <strain evidence="1 2">120-4 pot B 10/14</strain>
    </source>
</reference>